<sequence>MTDASPVLGLLLDVDGPIASPITRSIQVPSIARDLVELANGGVPIAFNTGRSDAFIRAEVLPQLIAGGLSGDARVWAICEKGAVVARITPAGFGEIDVDGSLALPPEYGEAIRDLVSTSYDDLVFFDETKRAMVSVEQRMDVSAEEFAARREAFDSDAAAQLTAHGLGYEWGDDTVLDASGATPFRIDPTIISTDIESVRLGKDLGASKFLALLEADGAGMPQSWRTLGDSRTDYAMADWLHGEGHDVVHVDVRPADGVPETPYPVRHHSTLIHDDAGALYLAAWVRMLRGEATDDQAVR</sequence>
<evidence type="ECO:0008006" key="3">
    <source>
        <dbReference type="Google" id="ProtNLM"/>
    </source>
</evidence>
<dbReference type="EMBL" id="FOVM01000004">
    <property type="protein sequence ID" value="SFN71764.1"/>
    <property type="molecule type" value="Genomic_DNA"/>
</dbReference>
<dbReference type="InterPro" id="IPR036412">
    <property type="entry name" value="HAD-like_sf"/>
</dbReference>
<protein>
    <recommendedName>
        <fullName evidence="3">Hydroxymethylpyrimidine pyrophosphatase</fullName>
    </recommendedName>
</protein>
<organism evidence="1 2">
    <name type="scientific">Mycetocola miduiensis</name>
    <dbReference type="NCBI Taxonomy" id="995034"/>
    <lineage>
        <taxon>Bacteria</taxon>
        <taxon>Bacillati</taxon>
        <taxon>Actinomycetota</taxon>
        <taxon>Actinomycetes</taxon>
        <taxon>Micrococcales</taxon>
        <taxon>Microbacteriaceae</taxon>
        <taxon>Mycetocola</taxon>
    </lineage>
</organism>
<name>A0A1I5BAM3_9MICO</name>
<dbReference type="STRING" id="995034.SAMN05216219_1854"/>
<evidence type="ECO:0000313" key="1">
    <source>
        <dbReference type="EMBL" id="SFN71764.1"/>
    </source>
</evidence>
<proteinExistence type="predicted"/>
<dbReference type="OrthoDB" id="4925391at2"/>
<reference evidence="2" key="1">
    <citation type="submission" date="2016-10" db="EMBL/GenBank/DDBJ databases">
        <authorList>
            <person name="Varghese N."/>
            <person name="Submissions S."/>
        </authorList>
    </citation>
    <scope>NUCLEOTIDE SEQUENCE [LARGE SCALE GENOMIC DNA]</scope>
    <source>
        <strain evidence="2">CGMCC 1.11101</strain>
    </source>
</reference>
<accession>A0A1I5BAM3</accession>
<dbReference type="RefSeq" id="WP_090710743.1">
    <property type="nucleotide sequence ID" value="NZ_FOVM01000004.1"/>
</dbReference>
<dbReference type="AlphaFoldDB" id="A0A1I5BAM3"/>
<evidence type="ECO:0000313" key="2">
    <source>
        <dbReference type="Proteomes" id="UP000198867"/>
    </source>
</evidence>
<dbReference type="SUPFAM" id="SSF56784">
    <property type="entry name" value="HAD-like"/>
    <property type="match status" value="1"/>
</dbReference>
<gene>
    <name evidence="1" type="ORF">SAMN05216219_1854</name>
</gene>
<keyword evidence="2" id="KW-1185">Reference proteome</keyword>
<dbReference type="Proteomes" id="UP000198867">
    <property type="component" value="Unassembled WGS sequence"/>
</dbReference>